<evidence type="ECO:0000313" key="1">
    <source>
        <dbReference type="EMBL" id="CAF0985965.1"/>
    </source>
</evidence>
<dbReference type="EMBL" id="CAJNOK010005846">
    <property type="protein sequence ID" value="CAF0985965.1"/>
    <property type="molecule type" value="Genomic_DNA"/>
</dbReference>
<sequence length="168" mass="19673">MKESHHRRVLRRPVNERKMKIIDNPLHADYQRANLFVTTYGDERHCLKQPDTSSAKSTREQIPVSDDYQAPLSAVSLKHDSKWLIVRRNLHRIRSMGDEKQTPNMYLSFQMIRELKRAQVGIKNIDDDNKSQMKTFSLAVSKQKIKTYDTSHVTSDDALFYDRLGEEP</sequence>
<dbReference type="EMBL" id="CAJOBA010005853">
    <property type="protein sequence ID" value="CAF3756286.1"/>
    <property type="molecule type" value="Genomic_DNA"/>
</dbReference>
<evidence type="ECO:0000313" key="4">
    <source>
        <dbReference type="EMBL" id="CAF4248775.1"/>
    </source>
</evidence>
<comment type="caution">
    <text evidence="2">The sequence shown here is derived from an EMBL/GenBank/DDBJ whole genome shotgun (WGS) entry which is preliminary data.</text>
</comment>
<proteinExistence type="predicted"/>
<gene>
    <name evidence="2" type="ORF">GPM918_LOCUS31630</name>
    <name evidence="1" type="ORF">OVA965_LOCUS13829</name>
    <name evidence="4" type="ORF">SRO942_LOCUS32278</name>
    <name evidence="3" type="ORF">TMI583_LOCUS13832</name>
</gene>
<dbReference type="OrthoDB" id="10034837at2759"/>
<dbReference type="EMBL" id="CAJOBC010072920">
    <property type="protein sequence ID" value="CAF4248775.1"/>
    <property type="molecule type" value="Genomic_DNA"/>
</dbReference>
<dbReference type="Proteomes" id="UP000681722">
    <property type="component" value="Unassembled WGS sequence"/>
</dbReference>
<evidence type="ECO:0000313" key="2">
    <source>
        <dbReference type="EMBL" id="CAF1366283.1"/>
    </source>
</evidence>
<organism evidence="2 5">
    <name type="scientific">Didymodactylos carnosus</name>
    <dbReference type="NCBI Taxonomy" id="1234261"/>
    <lineage>
        <taxon>Eukaryota</taxon>
        <taxon>Metazoa</taxon>
        <taxon>Spiralia</taxon>
        <taxon>Gnathifera</taxon>
        <taxon>Rotifera</taxon>
        <taxon>Eurotatoria</taxon>
        <taxon>Bdelloidea</taxon>
        <taxon>Philodinida</taxon>
        <taxon>Philodinidae</taxon>
        <taxon>Didymodactylos</taxon>
    </lineage>
</organism>
<evidence type="ECO:0000313" key="3">
    <source>
        <dbReference type="EMBL" id="CAF3756286.1"/>
    </source>
</evidence>
<dbReference type="Proteomes" id="UP000682733">
    <property type="component" value="Unassembled WGS sequence"/>
</dbReference>
<reference evidence="2" key="1">
    <citation type="submission" date="2021-02" db="EMBL/GenBank/DDBJ databases">
        <authorList>
            <person name="Nowell W R."/>
        </authorList>
    </citation>
    <scope>NUCLEOTIDE SEQUENCE</scope>
</reference>
<dbReference type="Proteomes" id="UP000663829">
    <property type="component" value="Unassembled WGS sequence"/>
</dbReference>
<accession>A0A815IJG6</accession>
<keyword evidence="5" id="KW-1185">Reference proteome</keyword>
<name>A0A815IJG6_9BILA</name>
<feature type="non-terminal residue" evidence="2">
    <location>
        <position position="168"/>
    </location>
</feature>
<dbReference type="AlphaFoldDB" id="A0A815IJG6"/>
<evidence type="ECO:0000313" key="5">
    <source>
        <dbReference type="Proteomes" id="UP000663829"/>
    </source>
</evidence>
<dbReference type="Proteomes" id="UP000677228">
    <property type="component" value="Unassembled WGS sequence"/>
</dbReference>
<protein>
    <submittedName>
        <fullName evidence="2">Uncharacterized protein</fullName>
    </submittedName>
</protein>
<dbReference type="EMBL" id="CAJNOQ010015676">
    <property type="protein sequence ID" value="CAF1366283.1"/>
    <property type="molecule type" value="Genomic_DNA"/>
</dbReference>